<evidence type="ECO:0000313" key="7">
    <source>
        <dbReference type="EMBL" id="CAD7622167.1"/>
    </source>
</evidence>
<organism evidence="7">
    <name type="scientific">Medioppia subpectinata</name>
    <dbReference type="NCBI Taxonomy" id="1979941"/>
    <lineage>
        <taxon>Eukaryota</taxon>
        <taxon>Metazoa</taxon>
        <taxon>Ecdysozoa</taxon>
        <taxon>Arthropoda</taxon>
        <taxon>Chelicerata</taxon>
        <taxon>Arachnida</taxon>
        <taxon>Acari</taxon>
        <taxon>Acariformes</taxon>
        <taxon>Sarcoptiformes</taxon>
        <taxon>Oribatida</taxon>
        <taxon>Brachypylina</taxon>
        <taxon>Oppioidea</taxon>
        <taxon>Oppiidae</taxon>
        <taxon>Medioppia</taxon>
    </lineage>
</organism>
<comment type="similarity">
    <text evidence="2">Belongs to the TMEM170 family.</text>
</comment>
<dbReference type="AlphaFoldDB" id="A0A7R9KG27"/>
<evidence type="ECO:0000256" key="3">
    <source>
        <dbReference type="ARBA" id="ARBA00022692"/>
    </source>
</evidence>
<comment type="subcellular location">
    <subcellularLocation>
        <location evidence="1">Membrane</location>
        <topology evidence="1">Multi-pass membrane protein</topology>
    </subcellularLocation>
</comment>
<evidence type="ECO:0000256" key="6">
    <source>
        <dbReference type="SAM" id="Phobius"/>
    </source>
</evidence>
<evidence type="ECO:0008006" key="9">
    <source>
        <dbReference type="Google" id="ProtNLM"/>
    </source>
</evidence>
<feature type="non-terminal residue" evidence="7">
    <location>
        <position position="1"/>
    </location>
</feature>
<dbReference type="GO" id="GO:0016020">
    <property type="term" value="C:membrane"/>
    <property type="evidence" value="ECO:0007669"/>
    <property type="project" value="UniProtKB-SubCell"/>
</dbReference>
<dbReference type="OrthoDB" id="13807at2759"/>
<dbReference type="PANTHER" id="PTHR22779:SF6">
    <property type="entry name" value="SD17342P"/>
    <property type="match status" value="1"/>
</dbReference>
<reference evidence="7" key="1">
    <citation type="submission" date="2020-11" db="EMBL/GenBank/DDBJ databases">
        <authorList>
            <person name="Tran Van P."/>
        </authorList>
    </citation>
    <scope>NUCLEOTIDE SEQUENCE</scope>
</reference>
<dbReference type="InterPro" id="IPR019334">
    <property type="entry name" value="TMEM170A/B/YPR153W-like"/>
</dbReference>
<gene>
    <name evidence="7" type="ORF">OSB1V03_LOCUS2634</name>
</gene>
<feature type="transmembrane region" description="Helical" evidence="6">
    <location>
        <begin position="116"/>
        <end position="137"/>
    </location>
</feature>
<evidence type="ECO:0000256" key="2">
    <source>
        <dbReference type="ARBA" id="ARBA00006325"/>
    </source>
</evidence>
<accession>A0A7R9KG27</accession>
<proteinExistence type="inferred from homology"/>
<dbReference type="PANTHER" id="PTHR22779">
    <property type="entry name" value="SD17342P"/>
    <property type="match status" value="1"/>
</dbReference>
<dbReference type="Proteomes" id="UP000759131">
    <property type="component" value="Unassembled WGS sequence"/>
</dbReference>
<protein>
    <recommendedName>
        <fullName evidence="9">Transmembrane protein 170A</fullName>
    </recommendedName>
</protein>
<dbReference type="Pfam" id="PF10190">
    <property type="entry name" value="Tmemb_170"/>
    <property type="match status" value="1"/>
</dbReference>
<evidence type="ECO:0000256" key="4">
    <source>
        <dbReference type="ARBA" id="ARBA00022989"/>
    </source>
</evidence>
<feature type="transmembrane region" description="Helical" evidence="6">
    <location>
        <begin position="45"/>
        <end position="68"/>
    </location>
</feature>
<feature type="transmembrane region" description="Helical" evidence="6">
    <location>
        <begin position="80"/>
        <end position="104"/>
    </location>
</feature>
<keyword evidence="4 6" id="KW-1133">Transmembrane helix</keyword>
<keyword evidence="5 6" id="KW-0472">Membrane</keyword>
<sequence length="139" mass="15461">MGVSQSKDFDTSKLNSFWTVIGLSHDPIHTFVVTLELCPEMWYHVFLWSLFSSIIIHILASSIAFGSLRRHKSLRFGPILVLMAGIVTPLTAYSITSAAVAGVHRAASFQMYPLYAMFWGCGQTLVTLVFSFTRVLATL</sequence>
<keyword evidence="8" id="KW-1185">Reference proteome</keyword>
<evidence type="ECO:0000256" key="1">
    <source>
        <dbReference type="ARBA" id="ARBA00004141"/>
    </source>
</evidence>
<name>A0A7R9KG27_9ACAR</name>
<evidence type="ECO:0000256" key="5">
    <source>
        <dbReference type="ARBA" id="ARBA00023136"/>
    </source>
</evidence>
<keyword evidence="3 6" id="KW-0812">Transmembrane</keyword>
<evidence type="ECO:0000313" key="8">
    <source>
        <dbReference type="Proteomes" id="UP000759131"/>
    </source>
</evidence>
<dbReference type="EMBL" id="OC855530">
    <property type="protein sequence ID" value="CAD7622167.1"/>
    <property type="molecule type" value="Genomic_DNA"/>
</dbReference>
<dbReference type="EMBL" id="CAJPIZ010000955">
    <property type="protein sequence ID" value="CAG2102597.1"/>
    <property type="molecule type" value="Genomic_DNA"/>
</dbReference>